<name>A0A0F9C313_9ZZZZ</name>
<dbReference type="EMBL" id="LAZR01035045">
    <property type="protein sequence ID" value="KKL28579.1"/>
    <property type="molecule type" value="Genomic_DNA"/>
</dbReference>
<gene>
    <name evidence="1" type="ORF">LCGC14_2373730</name>
</gene>
<dbReference type="AlphaFoldDB" id="A0A0F9C313"/>
<comment type="caution">
    <text evidence="1">The sequence shown here is derived from an EMBL/GenBank/DDBJ whole genome shotgun (WGS) entry which is preliminary data.</text>
</comment>
<organism evidence="1">
    <name type="scientific">marine sediment metagenome</name>
    <dbReference type="NCBI Taxonomy" id="412755"/>
    <lineage>
        <taxon>unclassified sequences</taxon>
        <taxon>metagenomes</taxon>
        <taxon>ecological metagenomes</taxon>
    </lineage>
</organism>
<accession>A0A0F9C313</accession>
<reference evidence="1" key="1">
    <citation type="journal article" date="2015" name="Nature">
        <title>Complex archaea that bridge the gap between prokaryotes and eukaryotes.</title>
        <authorList>
            <person name="Spang A."/>
            <person name="Saw J.H."/>
            <person name="Jorgensen S.L."/>
            <person name="Zaremba-Niedzwiedzka K."/>
            <person name="Martijn J."/>
            <person name="Lind A.E."/>
            <person name="van Eijk R."/>
            <person name="Schleper C."/>
            <person name="Guy L."/>
            <person name="Ettema T.J."/>
        </authorList>
    </citation>
    <scope>NUCLEOTIDE SEQUENCE</scope>
</reference>
<dbReference type="InterPro" id="IPR013785">
    <property type="entry name" value="Aldolase_TIM"/>
</dbReference>
<dbReference type="Gene3D" id="3.20.20.70">
    <property type="entry name" value="Aldolase class I"/>
    <property type="match status" value="1"/>
</dbReference>
<dbReference type="SUPFAM" id="SSF51569">
    <property type="entry name" value="Aldolase"/>
    <property type="match status" value="1"/>
</dbReference>
<evidence type="ECO:0008006" key="2">
    <source>
        <dbReference type="Google" id="ProtNLM"/>
    </source>
</evidence>
<sequence>MSHPEFFLDTASFKEVDRIWSTFLTGYVGPTSYRGITTNPNSLSKIGCDGLEELDVVISSLCKLVTTMRSGLFGGIVYVQLPNSLMSFNEIFEWAEHISELHDGCTFVGLKIPHWTRVLELTDELSDILEVNVTGVSDWATLCKAFQYPGVTYASLIPGRMEEVGIDADLHMSYINRIRRSHEKQQVIAGSMRTIQGLQSAIIQGTVPTIGTRVWIELMKPRADTGQYDVTQFVDLWDNTDWPELDFVGEMITASDHPPRITDANVQLSVDFFEQMDKLGQTIYKEFIS</sequence>
<evidence type="ECO:0000313" key="1">
    <source>
        <dbReference type="EMBL" id="KKL28579.1"/>
    </source>
</evidence>
<protein>
    <recommendedName>
        <fullName evidence="2">Transaldolase</fullName>
    </recommendedName>
</protein>
<proteinExistence type="predicted"/>